<feature type="transmembrane region" description="Helical" evidence="1">
    <location>
        <begin position="119"/>
        <end position="137"/>
    </location>
</feature>
<reference evidence="4 5" key="1">
    <citation type="submission" date="2019-11" db="EMBL/GenBank/DDBJ databases">
        <title>Draft genome sequence of Labilibaculum sp. strain SYP isolated from Black Sea.</title>
        <authorList>
            <person name="Yadav S."/>
            <person name="Villanueva L."/>
        </authorList>
    </citation>
    <scope>NUCLEOTIDE SEQUENCE [LARGE SCALE GENOMIC DNA]</scope>
    <source>
        <strain evidence="4 5">44</strain>
    </source>
</reference>
<evidence type="ECO:0000256" key="1">
    <source>
        <dbReference type="SAM" id="Phobius"/>
    </source>
</evidence>
<evidence type="ECO:0000313" key="5">
    <source>
        <dbReference type="Proteomes" id="UP000285951"/>
    </source>
</evidence>
<gene>
    <name evidence="4" type="ORF">DWB62_019645</name>
    <name evidence="3" type="ORF">GNY23_19645</name>
</gene>
<evidence type="ECO:0000313" key="6">
    <source>
        <dbReference type="Proteomes" id="UP000462449"/>
    </source>
</evidence>
<dbReference type="OrthoDB" id="9809908at2"/>
<dbReference type="Proteomes" id="UP000462449">
    <property type="component" value="Unassembled WGS sequence"/>
</dbReference>
<dbReference type="GO" id="GO:0000155">
    <property type="term" value="F:phosphorelay sensor kinase activity"/>
    <property type="evidence" value="ECO:0007669"/>
    <property type="project" value="InterPro"/>
</dbReference>
<feature type="transmembrane region" description="Helical" evidence="1">
    <location>
        <begin position="56"/>
        <end position="77"/>
    </location>
</feature>
<organism evidence="3 6">
    <name type="scientific">Labilibaculum euxinus</name>
    <dbReference type="NCBI Taxonomy" id="2686357"/>
    <lineage>
        <taxon>Bacteria</taxon>
        <taxon>Pseudomonadati</taxon>
        <taxon>Bacteroidota</taxon>
        <taxon>Bacteroidia</taxon>
        <taxon>Marinilabiliales</taxon>
        <taxon>Marinifilaceae</taxon>
        <taxon>Labilibaculum</taxon>
    </lineage>
</organism>
<dbReference type="PANTHER" id="PTHR34220:SF7">
    <property type="entry name" value="SENSOR HISTIDINE KINASE YPDA"/>
    <property type="match status" value="1"/>
</dbReference>
<reference evidence="3 6" key="2">
    <citation type="submission" date="2019-12" db="EMBL/GenBank/DDBJ databases">
        <title>Draft genome sequence of Labilibaculum sp. strain 44 isolated from deep waters of Black Sea.</title>
        <authorList>
            <person name="Yadav S."/>
            <person name="Villanueva L."/>
        </authorList>
    </citation>
    <scope>NUCLEOTIDE SEQUENCE [LARGE SCALE GENOMIC DNA]</scope>
    <source>
        <strain evidence="3 6">44</strain>
    </source>
</reference>
<keyword evidence="3" id="KW-0418">Kinase</keyword>
<dbReference type="Gene3D" id="3.30.565.10">
    <property type="entry name" value="Histidine kinase-like ATPase, C-terminal domain"/>
    <property type="match status" value="1"/>
</dbReference>
<sequence length="391" mass="45400">MVVGNKKQVLYPILPLYPANICKMPYICSFGIFIFTKMQIITPENSWLSKVVNNRLVQHLTYWIIFVLFFAYAWGTFDANYIKTVKVELINLPVKILLVYAVIYYLYPRFLYKGEIWQFLFYFLILIGFAAFIQRITDNLIIVDFFFPEWQKESTFSLTQIVRGAVNLGAVLALPMTVKLMEYLAKVQQNEQILAKEKLEAELIFLKNQVQPHFLFNTLNSLYSLILKKSDQSLDVILKLSDLLRYMLYETNSTQVDLRKEVDSIKSYMELEKIRYGDRIDISLNIWGDLDSNHIAPMIILPFIENSFKHSTKGLDKNAWITIELGSKANKLVLKIENSIPKVSSNQDAVVGGIGLQNVKRRLSLIYPEKHELKINRTGESYNVHLNLQLL</sequence>
<feature type="domain" description="Signal transduction histidine kinase internal region" evidence="2">
    <location>
        <begin position="201"/>
        <end position="280"/>
    </location>
</feature>
<keyword evidence="1" id="KW-1133">Transmembrane helix</keyword>
<accession>A0A7M4DBJ8</accession>
<dbReference type="EMBL" id="QTZN02000075">
    <property type="protein sequence ID" value="MVB09232.1"/>
    <property type="molecule type" value="Genomic_DNA"/>
</dbReference>
<dbReference type="Proteomes" id="UP000285951">
    <property type="component" value="Unassembled WGS sequence"/>
</dbReference>
<dbReference type="InterPro" id="IPR010559">
    <property type="entry name" value="Sig_transdc_His_kin_internal"/>
</dbReference>
<feature type="transmembrane region" description="Helical" evidence="1">
    <location>
        <begin position="89"/>
        <end position="107"/>
    </location>
</feature>
<evidence type="ECO:0000313" key="3">
    <source>
        <dbReference type="EMBL" id="MUP40027.1"/>
    </source>
</evidence>
<evidence type="ECO:0000259" key="2">
    <source>
        <dbReference type="Pfam" id="PF06580"/>
    </source>
</evidence>
<dbReference type="InterPro" id="IPR036890">
    <property type="entry name" value="HATPase_C_sf"/>
</dbReference>
<dbReference type="Pfam" id="PF06580">
    <property type="entry name" value="His_kinase"/>
    <property type="match status" value="1"/>
</dbReference>
<keyword evidence="1" id="KW-0472">Membrane</keyword>
<dbReference type="InterPro" id="IPR050640">
    <property type="entry name" value="Bact_2-comp_sensor_kinase"/>
</dbReference>
<feature type="transmembrane region" description="Helical" evidence="1">
    <location>
        <begin position="16"/>
        <end position="35"/>
    </location>
</feature>
<keyword evidence="5" id="KW-1185">Reference proteome</keyword>
<protein>
    <submittedName>
        <fullName evidence="3">Sensor histidine kinase</fullName>
    </submittedName>
</protein>
<comment type="caution">
    <text evidence="3">The sequence shown here is derived from an EMBL/GenBank/DDBJ whole genome shotgun (WGS) entry which is preliminary data.</text>
</comment>
<keyword evidence="1" id="KW-0812">Transmembrane</keyword>
<keyword evidence="3" id="KW-0808">Transferase</keyword>
<dbReference type="AlphaFoldDB" id="A0A7M4DBJ8"/>
<dbReference type="EMBL" id="WOTW01000075">
    <property type="protein sequence ID" value="MUP40027.1"/>
    <property type="molecule type" value="Genomic_DNA"/>
</dbReference>
<proteinExistence type="predicted"/>
<name>A0A7M4DBJ8_9BACT</name>
<dbReference type="PANTHER" id="PTHR34220">
    <property type="entry name" value="SENSOR HISTIDINE KINASE YPDA"/>
    <property type="match status" value="1"/>
</dbReference>
<dbReference type="GO" id="GO:0016020">
    <property type="term" value="C:membrane"/>
    <property type="evidence" value="ECO:0007669"/>
    <property type="project" value="InterPro"/>
</dbReference>
<evidence type="ECO:0000313" key="4">
    <source>
        <dbReference type="EMBL" id="MVB09232.1"/>
    </source>
</evidence>